<dbReference type="RefSeq" id="XP_049126963.1">
    <property type="nucleotide sequence ID" value="XM_049271006.1"/>
</dbReference>
<dbReference type="EMBL" id="BQXU01000010">
    <property type="protein sequence ID" value="GKT44613.1"/>
    <property type="molecule type" value="Genomic_DNA"/>
</dbReference>
<dbReference type="Proteomes" id="UP001055115">
    <property type="component" value="Unassembled WGS sequence"/>
</dbReference>
<feature type="transmembrane region" description="Helical" evidence="1">
    <location>
        <begin position="198"/>
        <end position="223"/>
    </location>
</feature>
<keyword evidence="1" id="KW-1133">Transmembrane helix</keyword>
<gene>
    <name evidence="2" type="ORF">ColSpa_04794</name>
</gene>
<protein>
    <submittedName>
        <fullName evidence="2">Uncharacterized protein</fullName>
    </submittedName>
</protein>
<keyword evidence="1" id="KW-0812">Transmembrane</keyword>
<name>A0AA37LDW2_9PEZI</name>
<organism evidence="2 3">
    <name type="scientific">Colletotrichum spaethianum</name>
    <dbReference type="NCBI Taxonomy" id="700344"/>
    <lineage>
        <taxon>Eukaryota</taxon>
        <taxon>Fungi</taxon>
        <taxon>Dikarya</taxon>
        <taxon>Ascomycota</taxon>
        <taxon>Pezizomycotina</taxon>
        <taxon>Sordariomycetes</taxon>
        <taxon>Hypocreomycetidae</taxon>
        <taxon>Glomerellales</taxon>
        <taxon>Glomerellaceae</taxon>
        <taxon>Colletotrichum</taxon>
        <taxon>Colletotrichum spaethianum species complex</taxon>
    </lineage>
</organism>
<dbReference type="AlphaFoldDB" id="A0AA37LDW2"/>
<evidence type="ECO:0000313" key="2">
    <source>
        <dbReference type="EMBL" id="GKT44613.1"/>
    </source>
</evidence>
<keyword evidence="1" id="KW-0472">Membrane</keyword>
<evidence type="ECO:0000256" key="1">
    <source>
        <dbReference type="SAM" id="Phobius"/>
    </source>
</evidence>
<accession>A0AA37LDW2</accession>
<keyword evidence="3" id="KW-1185">Reference proteome</keyword>
<proteinExistence type="predicted"/>
<sequence length="313" mass="34640">MESTVNSPSGMNNIVARDTLEDGYVIKFNETWFPFMDPAINETGKDGLPEPTTAIIRLLNLFTTTSDVNGTIQTVLAPVESGNITAAEILLEKLFAVYLTDSLARTGSQVGPYLVLKKNDTHIVGIDLLSQHGYFGGVNIIDSFNATNSRWQRQNTTTYPNGTVAEISANMSPGYLKFDFDVEQYGYGSGDPRTTLRFAVAVMAIYLATLTVYALVIACAHVFEHYDIKWKGQPVRVWSVKPWGNLEDLSVLALRSQPPADENLTSSGRDARSGKVWERVVRVRADEQQNLHLVVDESVPMQRVHLAGSGLYY</sequence>
<reference evidence="2 3" key="1">
    <citation type="submission" date="2022-03" db="EMBL/GenBank/DDBJ databases">
        <title>Genome data of Colletotrichum spp.</title>
        <authorList>
            <person name="Utami Y.D."/>
            <person name="Hiruma K."/>
        </authorList>
    </citation>
    <scope>NUCLEOTIDE SEQUENCE [LARGE SCALE GENOMIC DNA]</scope>
    <source>
        <strain evidence="2 3">MAFF 239500</strain>
    </source>
</reference>
<evidence type="ECO:0000313" key="3">
    <source>
        <dbReference type="Proteomes" id="UP001055115"/>
    </source>
</evidence>
<dbReference type="GeneID" id="73325596"/>
<comment type="caution">
    <text evidence="2">The sequence shown here is derived from an EMBL/GenBank/DDBJ whole genome shotgun (WGS) entry which is preliminary data.</text>
</comment>